<feature type="chain" id="PRO_5042983287" description="Guanylate cyclase" evidence="17">
    <location>
        <begin position="30"/>
        <end position="968"/>
    </location>
</feature>
<keyword evidence="10" id="KW-0675">Receptor</keyword>
<evidence type="ECO:0000256" key="10">
    <source>
        <dbReference type="ARBA" id="ARBA00023170"/>
    </source>
</evidence>
<keyword evidence="21" id="KW-1185">Reference proteome</keyword>
<dbReference type="PROSITE" id="PS00452">
    <property type="entry name" value="GUANYLATE_CYCLASE_1"/>
    <property type="match status" value="1"/>
</dbReference>
<feature type="domain" description="Protein kinase" evidence="18">
    <location>
        <begin position="483"/>
        <end position="770"/>
    </location>
</feature>
<comment type="similarity">
    <text evidence="14">Belongs to the adenylyl cyclase class-4/guanylyl cyclase family.</text>
</comment>
<dbReference type="GO" id="GO:0005886">
    <property type="term" value="C:plasma membrane"/>
    <property type="evidence" value="ECO:0007669"/>
    <property type="project" value="TreeGrafter"/>
</dbReference>
<dbReference type="InterPro" id="IPR001054">
    <property type="entry name" value="A/G_cyclase"/>
</dbReference>
<evidence type="ECO:0000256" key="12">
    <source>
        <dbReference type="ARBA" id="ARBA00023239"/>
    </source>
</evidence>
<dbReference type="InterPro" id="IPR029787">
    <property type="entry name" value="Nucleotide_cyclase"/>
</dbReference>
<dbReference type="GO" id="GO:0004383">
    <property type="term" value="F:guanylate cyclase activity"/>
    <property type="evidence" value="ECO:0007669"/>
    <property type="project" value="UniProtKB-EC"/>
</dbReference>
<organism evidence="20 21">
    <name type="scientific">Pyrocoelia pectoralis</name>
    <dbReference type="NCBI Taxonomy" id="417401"/>
    <lineage>
        <taxon>Eukaryota</taxon>
        <taxon>Metazoa</taxon>
        <taxon>Ecdysozoa</taxon>
        <taxon>Arthropoda</taxon>
        <taxon>Hexapoda</taxon>
        <taxon>Insecta</taxon>
        <taxon>Pterygota</taxon>
        <taxon>Neoptera</taxon>
        <taxon>Endopterygota</taxon>
        <taxon>Coleoptera</taxon>
        <taxon>Polyphaga</taxon>
        <taxon>Elateriformia</taxon>
        <taxon>Elateroidea</taxon>
        <taxon>Lampyridae</taxon>
        <taxon>Lampyrinae</taxon>
        <taxon>Pyrocoelia</taxon>
    </lineage>
</organism>
<dbReference type="SUPFAM" id="SSF55073">
    <property type="entry name" value="Nucleotide cyclase"/>
    <property type="match status" value="1"/>
</dbReference>
<dbReference type="Gene3D" id="3.40.50.2300">
    <property type="match status" value="3"/>
</dbReference>
<keyword evidence="11" id="KW-0325">Glycoprotein</keyword>
<keyword evidence="13 15" id="KW-0141">cGMP biosynthesis</keyword>
<dbReference type="GO" id="GO:0007168">
    <property type="term" value="P:receptor guanylyl cyclase signaling pathway"/>
    <property type="evidence" value="ECO:0007669"/>
    <property type="project" value="TreeGrafter"/>
</dbReference>
<evidence type="ECO:0000313" key="21">
    <source>
        <dbReference type="Proteomes" id="UP001329430"/>
    </source>
</evidence>
<dbReference type="PANTHER" id="PTHR11920">
    <property type="entry name" value="GUANYLYL CYCLASE"/>
    <property type="match status" value="1"/>
</dbReference>
<comment type="subcellular location">
    <subcellularLocation>
        <location evidence="2">Membrane</location>
        <topology evidence="2">Single-pass type I membrane protein</topology>
    </subcellularLocation>
</comment>
<dbReference type="Pfam" id="PF00211">
    <property type="entry name" value="Guanylate_cyc"/>
    <property type="match status" value="1"/>
</dbReference>
<name>A0AAN7URW1_9COLE</name>
<evidence type="ECO:0000259" key="19">
    <source>
        <dbReference type="PROSITE" id="PS50125"/>
    </source>
</evidence>
<feature type="domain" description="Guanylate cyclase" evidence="19">
    <location>
        <begin position="829"/>
        <end position="959"/>
    </location>
</feature>
<sequence length="968" mass="108302">MICAAMRHVLQTALCLLLISHWSVRYASSAGSASTSSIYDAIPKNGCQGGVCWNLIVNFPVSDNSYSMHWHPQRRHPHLNDSSTSLWVPGSGPGPEQPSTGSGVQLGRTRPIRIVVLAPLDSTEEYSLLKIMPSILAAARSIEASARSSGGQLYRGWERGAVIDFVDTKCSSAIGPLIAFEYFIRGSVDIFLGPVCPYVLAPVARYTSYWGVPQLTSSGQVTTFDDKNQTFRILTRMNGSFSRMGQFFNQVIIIMCAKKDTVRRIMMTAYRLGMVQTGEYVFINVELTTGLDASQRLWERADDSDRENRIAKEAFTALIRVTPKMPKTTEINSFLEEVSTYVTAFYEGLYLYALGLNDTLSQRRNPTGKQITESMWGRTFTGIAGDVTIDPNGDRLVDYTLFDMDPSTGVFEPVMQFDSLREKFFEVEGKRIHWANDRDAPPPDTPPCGFEGELCPEFEQFGGHYRLEAELASMTWKIRPEDILSPNLIHSGRFGSKISLARTSISSDTIPLMNCKAAQGVGGQIFGRTGIYRSLIVAIKPLERSKVELTRSLLIDLKNMKNLQHNHIATFIGACLDSPNGCFLVYEYCPKGSLQDILENDEIKLDSMFRNSLMHDICKGMSYLHSSEMQFHGNLKSSNCVVDSRFVLKITDFGIRSFKSSELSSGAVSPNDMDDTHYAFWKGDVYSFAIIAHEIVLRKGPFWIDDQCELSSKEIIHQVCDKGLRPSLEEDGIELAESAIVSMIQRCWNEDTNERPDLENESSNILDNLLKRMELYANNLETLVQERTDQYLEEKRHAEDLLYQLLPKSVASQLIRGETVRAEAYDSVTIYFSDIVGFTKLSAQSTPMQVVTVLNDLYTCFDSTIENFDVYKVETIGDAYMVVSGLPVRNGDRHGAEIARMALTLLHAVRSFTIRHRPEERLMLRIGIHSGSCVAGIVGHKMPRYCLFGDTVNTASRMESTGSGLSIV</sequence>
<evidence type="ECO:0000256" key="3">
    <source>
        <dbReference type="ARBA" id="ARBA00012202"/>
    </source>
</evidence>
<dbReference type="EMBL" id="JAVRBK010000190">
    <property type="protein sequence ID" value="KAK5637740.1"/>
    <property type="molecule type" value="Genomic_DNA"/>
</dbReference>
<evidence type="ECO:0000256" key="2">
    <source>
        <dbReference type="ARBA" id="ARBA00004479"/>
    </source>
</evidence>
<evidence type="ECO:0000256" key="9">
    <source>
        <dbReference type="ARBA" id="ARBA00023136"/>
    </source>
</evidence>
<keyword evidence="8" id="KW-0342">GTP-binding</keyword>
<evidence type="ECO:0000256" key="16">
    <source>
        <dbReference type="SAM" id="MobiDB-lite"/>
    </source>
</evidence>
<dbReference type="GO" id="GO:0004016">
    <property type="term" value="F:adenylate cyclase activity"/>
    <property type="evidence" value="ECO:0007669"/>
    <property type="project" value="TreeGrafter"/>
</dbReference>
<dbReference type="InterPro" id="IPR001828">
    <property type="entry name" value="ANF_lig-bd_rcpt"/>
</dbReference>
<evidence type="ECO:0000256" key="5">
    <source>
        <dbReference type="ARBA" id="ARBA00022729"/>
    </source>
</evidence>
<dbReference type="GO" id="GO:0001653">
    <property type="term" value="F:peptide receptor activity"/>
    <property type="evidence" value="ECO:0007669"/>
    <property type="project" value="TreeGrafter"/>
</dbReference>
<dbReference type="AlphaFoldDB" id="A0AAN7URW1"/>
<evidence type="ECO:0000256" key="15">
    <source>
        <dbReference type="RuleBase" id="RU003431"/>
    </source>
</evidence>
<feature type="signal peptide" evidence="17">
    <location>
        <begin position="1"/>
        <end position="29"/>
    </location>
</feature>
<keyword evidence="12 14" id="KW-0456">Lyase</keyword>
<keyword evidence="5 17" id="KW-0732">Signal</keyword>
<evidence type="ECO:0000256" key="13">
    <source>
        <dbReference type="ARBA" id="ARBA00023293"/>
    </source>
</evidence>
<keyword evidence="6" id="KW-0547">Nucleotide-binding</keyword>
<dbReference type="SUPFAM" id="SSF53822">
    <property type="entry name" value="Periplasmic binding protein-like I"/>
    <property type="match status" value="1"/>
</dbReference>
<evidence type="ECO:0000256" key="6">
    <source>
        <dbReference type="ARBA" id="ARBA00022741"/>
    </source>
</evidence>
<dbReference type="Pfam" id="PF01094">
    <property type="entry name" value="ANF_receptor"/>
    <property type="match status" value="1"/>
</dbReference>
<dbReference type="InterPro" id="IPR018297">
    <property type="entry name" value="A/G_cyclase_CS"/>
</dbReference>
<protein>
    <recommendedName>
        <fullName evidence="3 15">Guanylate cyclase</fullName>
        <ecNumber evidence="3 15">4.6.1.2</ecNumber>
    </recommendedName>
</protein>
<evidence type="ECO:0000256" key="11">
    <source>
        <dbReference type="ARBA" id="ARBA00023180"/>
    </source>
</evidence>
<feature type="region of interest" description="Disordered" evidence="16">
    <location>
        <begin position="81"/>
        <end position="104"/>
    </location>
</feature>
<dbReference type="FunFam" id="3.30.70.1230:FF:000004">
    <property type="entry name" value="Guanylate cyclase"/>
    <property type="match status" value="1"/>
</dbReference>
<dbReference type="InterPro" id="IPR050401">
    <property type="entry name" value="Cyclic_nucleotide_synthase"/>
</dbReference>
<reference evidence="20 21" key="1">
    <citation type="journal article" date="2024" name="Insects">
        <title>An Improved Chromosome-Level Genome Assembly of the Firefly Pyrocoelia pectoralis.</title>
        <authorList>
            <person name="Fu X."/>
            <person name="Meyer-Rochow V.B."/>
            <person name="Ballantyne L."/>
            <person name="Zhu X."/>
        </authorList>
    </citation>
    <scope>NUCLEOTIDE SEQUENCE [LARGE SCALE GENOMIC DNA]</scope>
    <source>
        <strain evidence="20">XCY_ONT2</strain>
    </source>
</reference>
<evidence type="ECO:0000259" key="18">
    <source>
        <dbReference type="PROSITE" id="PS50011"/>
    </source>
</evidence>
<evidence type="ECO:0000256" key="4">
    <source>
        <dbReference type="ARBA" id="ARBA00022692"/>
    </source>
</evidence>
<evidence type="ECO:0000256" key="14">
    <source>
        <dbReference type="RuleBase" id="RU000405"/>
    </source>
</evidence>
<gene>
    <name evidence="20" type="ORF">RI129_000077</name>
</gene>
<dbReference type="InterPro" id="IPR028082">
    <property type="entry name" value="Peripla_BP_I"/>
</dbReference>
<accession>A0AAN7URW1</accession>
<dbReference type="PROSITE" id="PS50125">
    <property type="entry name" value="GUANYLATE_CYCLASE_2"/>
    <property type="match status" value="1"/>
</dbReference>
<dbReference type="InterPro" id="IPR000719">
    <property type="entry name" value="Prot_kinase_dom"/>
</dbReference>
<evidence type="ECO:0000256" key="1">
    <source>
        <dbReference type="ARBA" id="ARBA00001436"/>
    </source>
</evidence>
<dbReference type="CDD" id="cd07302">
    <property type="entry name" value="CHD"/>
    <property type="match status" value="1"/>
</dbReference>
<dbReference type="GO" id="GO:0005525">
    <property type="term" value="F:GTP binding"/>
    <property type="evidence" value="ECO:0007669"/>
    <property type="project" value="UniProtKB-KW"/>
</dbReference>
<keyword evidence="4" id="KW-0812">Transmembrane</keyword>
<evidence type="ECO:0000256" key="8">
    <source>
        <dbReference type="ARBA" id="ARBA00023134"/>
    </source>
</evidence>
<dbReference type="GO" id="GO:0004672">
    <property type="term" value="F:protein kinase activity"/>
    <property type="evidence" value="ECO:0007669"/>
    <property type="project" value="InterPro"/>
</dbReference>
<keyword evidence="9" id="KW-0472">Membrane</keyword>
<evidence type="ECO:0000256" key="7">
    <source>
        <dbReference type="ARBA" id="ARBA00022989"/>
    </source>
</evidence>
<dbReference type="PROSITE" id="PS50011">
    <property type="entry name" value="PROTEIN_KINASE_DOM"/>
    <property type="match status" value="1"/>
</dbReference>
<evidence type="ECO:0000256" key="17">
    <source>
        <dbReference type="SAM" id="SignalP"/>
    </source>
</evidence>
<dbReference type="SMART" id="SM00044">
    <property type="entry name" value="CYCc"/>
    <property type="match status" value="1"/>
</dbReference>
<comment type="caution">
    <text evidence="20">The sequence shown here is derived from an EMBL/GenBank/DDBJ whole genome shotgun (WGS) entry which is preliminary data.</text>
</comment>
<dbReference type="GO" id="GO:0005524">
    <property type="term" value="F:ATP binding"/>
    <property type="evidence" value="ECO:0007669"/>
    <property type="project" value="InterPro"/>
</dbReference>
<evidence type="ECO:0000313" key="20">
    <source>
        <dbReference type="EMBL" id="KAK5637740.1"/>
    </source>
</evidence>
<dbReference type="Pfam" id="PF07714">
    <property type="entry name" value="PK_Tyr_Ser-Thr"/>
    <property type="match status" value="1"/>
</dbReference>
<keyword evidence="7" id="KW-1133">Transmembrane helix</keyword>
<dbReference type="Proteomes" id="UP001329430">
    <property type="component" value="Unassembled WGS sequence"/>
</dbReference>
<dbReference type="InterPro" id="IPR011009">
    <property type="entry name" value="Kinase-like_dom_sf"/>
</dbReference>
<dbReference type="PANTHER" id="PTHR11920:SF494">
    <property type="entry name" value="ATRIAL NATRIURETIC PEPTIDE RECEPTOR 2"/>
    <property type="match status" value="1"/>
</dbReference>
<proteinExistence type="inferred from homology"/>
<dbReference type="Gene3D" id="1.10.510.10">
    <property type="entry name" value="Transferase(Phosphotransferase) domain 1"/>
    <property type="match status" value="1"/>
</dbReference>
<dbReference type="InterPro" id="IPR001245">
    <property type="entry name" value="Ser-Thr/Tyr_kinase_cat_dom"/>
</dbReference>
<dbReference type="GO" id="GO:0035556">
    <property type="term" value="P:intracellular signal transduction"/>
    <property type="evidence" value="ECO:0007669"/>
    <property type="project" value="InterPro"/>
</dbReference>
<dbReference type="SUPFAM" id="SSF56112">
    <property type="entry name" value="Protein kinase-like (PK-like)"/>
    <property type="match status" value="1"/>
</dbReference>
<dbReference type="EC" id="4.6.1.2" evidence="3 15"/>
<comment type="catalytic activity">
    <reaction evidence="1 15">
        <text>GTP = 3',5'-cyclic GMP + diphosphate</text>
        <dbReference type="Rhea" id="RHEA:13665"/>
        <dbReference type="ChEBI" id="CHEBI:33019"/>
        <dbReference type="ChEBI" id="CHEBI:37565"/>
        <dbReference type="ChEBI" id="CHEBI:57746"/>
        <dbReference type="EC" id="4.6.1.2"/>
    </reaction>
</comment>
<dbReference type="Gene3D" id="3.30.70.1230">
    <property type="entry name" value="Nucleotide cyclase"/>
    <property type="match status" value="1"/>
</dbReference>